<gene>
    <name evidence="11" type="ORF">GCM10022211_21290</name>
</gene>
<evidence type="ECO:0000256" key="8">
    <source>
        <dbReference type="SAM" id="SignalP"/>
    </source>
</evidence>
<sequence>MTIRSLFLASAALLVAVPPAAAQTAPAAPAAPAAAPDLSTPAAMTFPDWGIDLNWIDRSVKPGDNFDAYVNGKWKAATPIPAKYPYYGVSQNLKIVSDAAVRQVVNEAIAAKAQPGTVEQKVADYYLSFLDRPGIDQAGLAPAKPYLDKIRGAATLSDLMLMMADVEYAGAVGAGVTIDRDDPTRYMAAFSMGGMGLPSRDNYLVDNPRNIALRAKYLEFMAAMLDKAGYSDGKARAEKIYAFEKGIAVNEWDPAVARNPALSNNYMTRAQIQALAPDLPVSAMIDRAGLAGVDRFLVPRIKPSAALLDEQKVPAELRAKIGDGLPAQFKLLQDTPIDILKDWMTVRFLGANASILPKEFDDAAFAFASTLSGTKAQPPRHERALNSVNGTLGEAIGRIYVDRNFPASSKASMVELVDNLRKAMATNIAEVSWMSPATKEAAKAKLDALNVKIGYPSKFETYEGMDIQPGRALENRLSALRWARADSLKKFPKPVDRELWLMTPQTVNAYYAPPLNEIVFPAAYLQAPNFSPKADPAVNYAAIGSTIGHEIGHGFDDQGSRYDGKGRLRDWWTAEDKAKFTELGTRLADQYSKNCPLDDGKTCINGRLTLGENIGDLSGLDIAYRAYKLSLGGKPAPVIEGLTGDQRFFIAYAQKYRNKWSEQLQRVVMESDPHAPDPARVNEVLRNFDPWYKAFNVKPTDALYKAPKDRIKIW</sequence>
<dbReference type="InterPro" id="IPR000718">
    <property type="entry name" value="Peptidase_M13"/>
</dbReference>
<dbReference type="InterPro" id="IPR042089">
    <property type="entry name" value="Peptidase_M13_dom_2"/>
</dbReference>
<dbReference type="CDD" id="cd08662">
    <property type="entry name" value="M13"/>
    <property type="match status" value="1"/>
</dbReference>
<dbReference type="PRINTS" id="PR00786">
    <property type="entry name" value="NEPRILYSIN"/>
</dbReference>
<comment type="caution">
    <text evidence="11">The sequence shown here is derived from an EMBL/GenBank/DDBJ whole genome shotgun (WGS) entry which is preliminary data.</text>
</comment>
<feature type="chain" id="PRO_5047125155" evidence="8">
    <location>
        <begin position="23"/>
        <end position="714"/>
    </location>
</feature>
<dbReference type="Gene3D" id="1.10.1380.10">
    <property type="entry name" value="Neutral endopeptidase , domain2"/>
    <property type="match status" value="1"/>
</dbReference>
<comment type="cofactor">
    <cofactor evidence="1">
        <name>Zn(2+)</name>
        <dbReference type="ChEBI" id="CHEBI:29105"/>
    </cofactor>
</comment>
<organism evidence="11 12">
    <name type="scientific">Sphingomonas humi</name>
    <dbReference type="NCBI Taxonomy" id="335630"/>
    <lineage>
        <taxon>Bacteria</taxon>
        <taxon>Pseudomonadati</taxon>
        <taxon>Pseudomonadota</taxon>
        <taxon>Alphaproteobacteria</taxon>
        <taxon>Sphingomonadales</taxon>
        <taxon>Sphingomonadaceae</taxon>
        <taxon>Sphingomonas</taxon>
    </lineage>
</organism>
<dbReference type="InterPro" id="IPR024079">
    <property type="entry name" value="MetalloPept_cat_dom_sf"/>
</dbReference>
<keyword evidence="5" id="KW-0378">Hydrolase</keyword>
<evidence type="ECO:0000256" key="3">
    <source>
        <dbReference type="ARBA" id="ARBA00022670"/>
    </source>
</evidence>
<name>A0ABP7S6Z4_9SPHN</name>
<proteinExistence type="inferred from homology"/>
<keyword evidence="4" id="KW-0479">Metal-binding</keyword>
<keyword evidence="12" id="KW-1185">Reference proteome</keyword>
<evidence type="ECO:0000313" key="12">
    <source>
        <dbReference type="Proteomes" id="UP001501310"/>
    </source>
</evidence>
<comment type="similarity">
    <text evidence="2">Belongs to the peptidase M13 family.</text>
</comment>
<dbReference type="Pfam" id="PF01431">
    <property type="entry name" value="Peptidase_M13"/>
    <property type="match status" value="1"/>
</dbReference>
<evidence type="ECO:0000256" key="4">
    <source>
        <dbReference type="ARBA" id="ARBA00022723"/>
    </source>
</evidence>
<feature type="domain" description="Peptidase M13 C-terminal" evidence="9">
    <location>
        <begin position="508"/>
        <end position="711"/>
    </location>
</feature>
<keyword evidence="3" id="KW-0645">Protease</keyword>
<dbReference type="RefSeq" id="WP_344710251.1">
    <property type="nucleotide sequence ID" value="NZ_BAAAZD010000002.1"/>
</dbReference>
<evidence type="ECO:0000313" key="11">
    <source>
        <dbReference type="EMBL" id="GAA4007658.1"/>
    </source>
</evidence>
<dbReference type="SUPFAM" id="SSF55486">
    <property type="entry name" value="Metalloproteases ('zincins'), catalytic domain"/>
    <property type="match status" value="1"/>
</dbReference>
<evidence type="ECO:0000256" key="7">
    <source>
        <dbReference type="ARBA" id="ARBA00023049"/>
    </source>
</evidence>
<dbReference type="InterPro" id="IPR006311">
    <property type="entry name" value="TAT_signal"/>
</dbReference>
<feature type="signal peptide" evidence="8">
    <location>
        <begin position="1"/>
        <end position="22"/>
    </location>
</feature>
<dbReference type="Gene3D" id="3.40.390.10">
    <property type="entry name" value="Collagenase (Catalytic Domain)"/>
    <property type="match status" value="1"/>
</dbReference>
<dbReference type="EMBL" id="BAAAZD010000002">
    <property type="protein sequence ID" value="GAA4007658.1"/>
    <property type="molecule type" value="Genomic_DNA"/>
</dbReference>
<dbReference type="PANTHER" id="PTHR11733:SF167">
    <property type="entry name" value="FI17812P1-RELATED"/>
    <property type="match status" value="1"/>
</dbReference>
<evidence type="ECO:0000259" key="9">
    <source>
        <dbReference type="Pfam" id="PF01431"/>
    </source>
</evidence>
<reference evidence="12" key="1">
    <citation type="journal article" date="2019" name="Int. J. Syst. Evol. Microbiol.">
        <title>The Global Catalogue of Microorganisms (GCM) 10K type strain sequencing project: providing services to taxonomists for standard genome sequencing and annotation.</title>
        <authorList>
            <consortium name="The Broad Institute Genomics Platform"/>
            <consortium name="The Broad Institute Genome Sequencing Center for Infectious Disease"/>
            <person name="Wu L."/>
            <person name="Ma J."/>
        </authorList>
    </citation>
    <scope>NUCLEOTIDE SEQUENCE [LARGE SCALE GENOMIC DNA]</scope>
    <source>
        <strain evidence="12">JCM 16603</strain>
    </source>
</reference>
<keyword evidence="8" id="KW-0732">Signal</keyword>
<evidence type="ECO:0000256" key="5">
    <source>
        <dbReference type="ARBA" id="ARBA00022801"/>
    </source>
</evidence>
<dbReference type="Proteomes" id="UP001501310">
    <property type="component" value="Unassembled WGS sequence"/>
</dbReference>
<protein>
    <submittedName>
        <fullName evidence="11">M13 family metallopeptidase</fullName>
    </submittedName>
</protein>
<accession>A0ABP7S6Z4</accession>
<evidence type="ECO:0000256" key="2">
    <source>
        <dbReference type="ARBA" id="ARBA00007357"/>
    </source>
</evidence>
<keyword evidence="6" id="KW-0862">Zinc</keyword>
<dbReference type="Pfam" id="PF05649">
    <property type="entry name" value="Peptidase_M13_N"/>
    <property type="match status" value="1"/>
</dbReference>
<dbReference type="InterPro" id="IPR008753">
    <property type="entry name" value="Peptidase_M13_N"/>
</dbReference>
<dbReference type="PANTHER" id="PTHR11733">
    <property type="entry name" value="ZINC METALLOPROTEASE FAMILY M13 NEPRILYSIN-RELATED"/>
    <property type="match status" value="1"/>
</dbReference>
<dbReference type="PROSITE" id="PS51885">
    <property type="entry name" value="NEPRILYSIN"/>
    <property type="match status" value="1"/>
</dbReference>
<keyword evidence="7" id="KW-0482">Metalloprotease</keyword>
<feature type="domain" description="Peptidase M13 N-terminal" evidence="10">
    <location>
        <begin position="62"/>
        <end position="456"/>
    </location>
</feature>
<evidence type="ECO:0000256" key="6">
    <source>
        <dbReference type="ARBA" id="ARBA00022833"/>
    </source>
</evidence>
<evidence type="ECO:0000259" key="10">
    <source>
        <dbReference type="Pfam" id="PF05649"/>
    </source>
</evidence>
<evidence type="ECO:0000256" key="1">
    <source>
        <dbReference type="ARBA" id="ARBA00001947"/>
    </source>
</evidence>
<dbReference type="InterPro" id="IPR018497">
    <property type="entry name" value="Peptidase_M13_C"/>
</dbReference>
<dbReference type="PROSITE" id="PS51318">
    <property type="entry name" value="TAT"/>
    <property type="match status" value="1"/>
</dbReference>